<feature type="region of interest" description="Disordered" evidence="9">
    <location>
        <begin position="391"/>
        <end position="428"/>
    </location>
</feature>
<evidence type="ECO:0000256" key="8">
    <source>
        <dbReference type="ARBA" id="ARBA00023242"/>
    </source>
</evidence>
<dbReference type="PANTHER" id="PTHR10625:SF36">
    <property type="entry name" value="HISTONE DEACETYLASE 3"/>
    <property type="match status" value="1"/>
</dbReference>
<dbReference type="EMBL" id="MTSL01000169">
    <property type="protein sequence ID" value="PJF17577.1"/>
    <property type="molecule type" value="Genomic_DNA"/>
</dbReference>
<dbReference type="GO" id="GO:0141221">
    <property type="term" value="F:histone deacetylase activity, hydrolytic mechanism"/>
    <property type="evidence" value="ECO:0007669"/>
    <property type="project" value="UniProtKB-EC"/>
</dbReference>
<dbReference type="InterPro" id="IPR011666">
    <property type="entry name" value="DUF1604"/>
</dbReference>
<dbReference type="SUPFAM" id="SSF52768">
    <property type="entry name" value="Arginase/deacetylase"/>
    <property type="match status" value="1"/>
</dbReference>
<organism evidence="12 13">
    <name type="scientific">Paramicrosporidium saccamoebae</name>
    <dbReference type="NCBI Taxonomy" id="1246581"/>
    <lineage>
        <taxon>Eukaryota</taxon>
        <taxon>Fungi</taxon>
        <taxon>Fungi incertae sedis</taxon>
        <taxon>Cryptomycota</taxon>
        <taxon>Cryptomycota incertae sedis</taxon>
        <taxon>Paramicrosporidium</taxon>
    </lineage>
</organism>
<accession>A0A2H9TII4</accession>
<feature type="region of interest" description="Disordered" evidence="9">
    <location>
        <begin position="785"/>
        <end position="816"/>
    </location>
</feature>
<evidence type="ECO:0000256" key="2">
    <source>
        <dbReference type="ARBA" id="ARBA00006457"/>
    </source>
</evidence>
<sequence>MLQRDEADSGQKKRTSYFYHEDVGNFHYGPGHPMKPHRLALTHELVVGYGLDQHMDLYRPHVTSEQELLMFHSDDYISFLKKYNIDIPSNVTDSPIFDGMFDFCRLYSGGSIDGARQICAGQHEIVVNWAGGLHHAKKSEASGFCYINDIVLATLELLRHFPRVLYIDIDVHHGDGVQEAFYVCDRVMTLSFHKFGDGFFPGTGDLPEVGTRRGKYFSVNVPLHNGIDDAGYAYIFQPVVVACIENFKPSVIVLQCGADSLGCDRLGTFNLSVHGHGECVKFVKNFGLPVLVLGGGGYTIRNVSRCWAYETSILAEMPVSNDLPDTPYYDFYSPDYKLHPVTGTRIENLNTREYLDDVKARVLENLRRLQGAPSVQMHTVPHVEDFENEVLDGGSDSDSECSVLPTDRPHKVEPEMRESKGMDLLGTPLSSTNKKFVPEWKQEARDELGRKHFHGAFTGGFQAGYHNTVGSREGWTPASFTGERQKVEDFMDEEDLRDRNRQKLVTTEEYNPRTQQVVGRRDGIGWQIMRRMGWKGDSNEKGPASNLLNSSIPTRHEETIKSAGFGVSVLEEEDQDIYSGPKESFVPFIDFTKQSRIPRSTEKRHGRQDPDCIEGFVQAMTKSLEEVEYPPPIVPDKFVPKGLGLQSVPQARPARTIEERANALGETYVSPEWKERTLDTAAELLPETRESLPAELDRVTALSAQQGYMPFQVNPGKDARYRQFLAHYASPTTVSLPERPRGMSTSEYYREQEEFVKSANIYKPLAANMASKFVSSKKLLVSEAPKSGLHTPQPKPLSVADAPQDVPENDQSAPQYGLDTRKVSDWTPTTNLCKLFDIDPTGGKDQMPASVNPVLSMESLQKIVSGSKFADKVDLEIFDAKEEAVEEEQVEITENLDKPALALFKSIFEDDSEDEVNDSGTTDGNGKMDTREIAMSNSQQSIGPEKTSLKPESSNTQEGIAFHPKPTKRKNAPRLVTVLDEPVHIVTPIAALPRIKPAAASIDDDDCAETVVVKKKRPDASDFW</sequence>
<feature type="compositionally biased region" description="Basic and acidic residues" evidence="9">
    <location>
        <begin position="407"/>
        <end position="421"/>
    </location>
</feature>
<dbReference type="OrthoDB" id="1918432at2759"/>
<dbReference type="GO" id="GO:0040029">
    <property type="term" value="P:epigenetic regulation of gene expression"/>
    <property type="evidence" value="ECO:0007669"/>
    <property type="project" value="TreeGrafter"/>
</dbReference>
<evidence type="ECO:0000256" key="4">
    <source>
        <dbReference type="ARBA" id="ARBA00022801"/>
    </source>
</evidence>
<dbReference type="Gene3D" id="3.40.800.20">
    <property type="entry name" value="Histone deacetylase domain"/>
    <property type="match status" value="1"/>
</dbReference>
<dbReference type="GO" id="GO:0006397">
    <property type="term" value="P:mRNA processing"/>
    <property type="evidence" value="ECO:0007669"/>
    <property type="project" value="InterPro"/>
</dbReference>
<keyword evidence="4" id="KW-0378">Hydrolase</keyword>
<comment type="subcellular location">
    <subcellularLocation>
        <location evidence="1">Nucleus</location>
    </subcellularLocation>
</comment>
<reference evidence="12 13" key="1">
    <citation type="submission" date="2016-10" db="EMBL/GenBank/DDBJ databases">
        <title>The genome of Paramicrosporidium saccamoebae is the missing link in understanding Cryptomycota and Microsporidia evolution.</title>
        <authorList>
            <person name="Quandt C.A."/>
            <person name="Beaudet D."/>
            <person name="Corsaro D."/>
            <person name="Michel R."/>
            <person name="Corradi N."/>
            <person name="James T."/>
        </authorList>
    </citation>
    <scope>NUCLEOTIDE SEQUENCE [LARGE SCALE GENOMIC DNA]</scope>
    <source>
        <strain evidence="12 13">KSL3</strain>
    </source>
</reference>
<evidence type="ECO:0000256" key="9">
    <source>
        <dbReference type="SAM" id="MobiDB-lite"/>
    </source>
</evidence>
<dbReference type="Pfam" id="PF26093">
    <property type="entry name" value="HTH_TGH"/>
    <property type="match status" value="1"/>
</dbReference>
<protein>
    <recommendedName>
        <fullName evidence="3">histone deacetylase</fullName>
        <ecNumber evidence="3">3.5.1.98</ecNumber>
    </recommendedName>
</protein>
<dbReference type="PANTHER" id="PTHR10625">
    <property type="entry name" value="HISTONE DEACETYLASE HDAC1-RELATED"/>
    <property type="match status" value="1"/>
</dbReference>
<evidence type="ECO:0000313" key="12">
    <source>
        <dbReference type="EMBL" id="PJF17577.1"/>
    </source>
</evidence>
<evidence type="ECO:0000313" key="13">
    <source>
        <dbReference type="Proteomes" id="UP000240830"/>
    </source>
</evidence>
<feature type="domain" description="Histone deacetylase" evidence="10">
    <location>
        <begin position="32"/>
        <end position="313"/>
    </location>
</feature>
<evidence type="ECO:0000256" key="1">
    <source>
        <dbReference type="ARBA" id="ARBA00004123"/>
    </source>
</evidence>
<dbReference type="PRINTS" id="PR01271">
    <property type="entry name" value="HISDACETLASE"/>
</dbReference>
<gene>
    <name evidence="12" type="ORF">PSACC_02662</name>
</gene>
<feature type="domain" description="G patch" evidence="11">
    <location>
        <begin position="437"/>
        <end position="510"/>
    </location>
</feature>
<keyword evidence="5" id="KW-0156">Chromatin regulator</keyword>
<keyword evidence="8" id="KW-0539">Nucleus</keyword>
<keyword evidence="13" id="KW-1185">Reference proteome</keyword>
<evidence type="ECO:0000256" key="3">
    <source>
        <dbReference type="ARBA" id="ARBA00012111"/>
    </source>
</evidence>
<dbReference type="InterPro" id="IPR023801">
    <property type="entry name" value="His_deacetylse_dom"/>
</dbReference>
<dbReference type="Pfam" id="PF00850">
    <property type="entry name" value="Hist_deacetyl"/>
    <property type="match status" value="1"/>
</dbReference>
<evidence type="ECO:0000259" key="10">
    <source>
        <dbReference type="Pfam" id="PF00850"/>
    </source>
</evidence>
<keyword evidence="6" id="KW-0805">Transcription regulation</keyword>
<dbReference type="AlphaFoldDB" id="A0A2H9TII4"/>
<dbReference type="PRINTS" id="PR01270">
    <property type="entry name" value="HDASUPER"/>
</dbReference>
<dbReference type="InterPro" id="IPR000286">
    <property type="entry name" value="HDACs"/>
</dbReference>
<dbReference type="InterPro" id="IPR003084">
    <property type="entry name" value="HDAC_I/II"/>
</dbReference>
<comment type="caution">
    <text evidence="12">The sequence shown here is derived from an EMBL/GenBank/DDBJ whole genome shotgun (WGS) entry which is preliminary data.</text>
</comment>
<evidence type="ECO:0000259" key="11">
    <source>
        <dbReference type="Pfam" id="PF07713"/>
    </source>
</evidence>
<evidence type="ECO:0000256" key="5">
    <source>
        <dbReference type="ARBA" id="ARBA00022853"/>
    </source>
</evidence>
<dbReference type="STRING" id="1246581.A0A2H9TII4"/>
<dbReference type="Proteomes" id="UP000240830">
    <property type="component" value="Unassembled WGS sequence"/>
</dbReference>
<dbReference type="GO" id="GO:0005634">
    <property type="term" value="C:nucleus"/>
    <property type="evidence" value="ECO:0007669"/>
    <property type="project" value="UniProtKB-SubCell"/>
</dbReference>
<dbReference type="InterPro" id="IPR037138">
    <property type="entry name" value="His_deacetylse_dom_sf"/>
</dbReference>
<keyword evidence="7" id="KW-0804">Transcription</keyword>
<name>A0A2H9TII4_9FUNG</name>
<dbReference type="Pfam" id="PF07713">
    <property type="entry name" value="DUF1604"/>
    <property type="match status" value="1"/>
</dbReference>
<proteinExistence type="inferred from homology"/>
<dbReference type="InterPro" id="IPR023696">
    <property type="entry name" value="Ureohydrolase_dom_sf"/>
</dbReference>
<dbReference type="EC" id="3.5.1.98" evidence="3"/>
<evidence type="ECO:0000256" key="7">
    <source>
        <dbReference type="ARBA" id="ARBA00023163"/>
    </source>
</evidence>
<feature type="region of interest" description="Disordered" evidence="9">
    <location>
        <begin position="936"/>
        <end position="969"/>
    </location>
</feature>
<comment type="similarity">
    <text evidence="2">Belongs to the histone deacetylase family. HD type 1 subfamily.</text>
</comment>
<evidence type="ECO:0000256" key="6">
    <source>
        <dbReference type="ARBA" id="ARBA00023015"/>
    </source>
</evidence>